<protein>
    <submittedName>
        <fullName evidence="3">Putative membrane protein</fullName>
    </submittedName>
</protein>
<dbReference type="AlphaFoldDB" id="A0A1Y5Y0I8"/>
<dbReference type="PANTHER" id="PTHR38593">
    <property type="entry name" value="BLR2558 PROTEIN"/>
    <property type="match status" value="1"/>
</dbReference>
<evidence type="ECO:0000259" key="2">
    <source>
        <dbReference type="Pfam" id="PF13628"/>
    </source>
</evidence>
<sequence>MKLTPRLAIVGLVGAIMVPTSATAHAASPTRAIPAHSSFALSYAGSDTDAVAAISKQDRMFLITVHQDNLAEIEAGRLAVQNGRCEAVKRIARVFINDHSRIDNDVQSLADKFDVGLPNAPDAEAQKLLAELAALSGREFDIVWLRMRAAGLREAIKLGKQQLRHGRSPEVKALATAAVPVVMRHLKLLNEAKRRCWPGRLTRQ</sequence>
<name>A0A1Y5Y0I8_KIBAR</name>
<evidence type="ECO:0000313" key="3">
    <source>
        <dbReference type="EMBL" id="SMD20644.1"/>
    </source>
</evidence>
<dbReference type="Proteomes" id="UP000192674">
    <property type="component" value="Unassembled WGS sequence"/>
</dbReference>
<dbReference type="InterPro" id="IPR025419">
    <property type="entry name" value="DUF4142"/>
</dbReference>
<feature type="domain" description="DUF4142" evidence="2">
    <location>
        <begin position="57"/>
        <end position="188"/>
    </location>
</feature>
<dbReference type="EMBL" id="FWXV01000006">
    <property type="protein sequence ID" value="SMD20644.1"/>
    <property type="molecule type" value="Genomic_DNA"/>
</dbReference>
<dbReference type="Pfam" id="PF13628">
    <property type="entry name" value="DUF4142"/>
    <property type="match status" value="1"/>
</dbReference>
<dbReference type="InterPro" id="IPR012347">
    <property type="entry name" value="Ferritin-like"/>
</dbReference>
<evidence type="ECO:0000256" key="1">
    <source>
        <dbReference type="SAM" id="SignalP"/>
    </source>
</evidence>
<keyword evidence="1" id="KW-0732">Signal</keyword>
<organism evidence="3 4">
    <name type="scientific">Kibdelosporangium aridum</name>
    <dbReference type="NCBI Taxonomy" id="2030"/>
    <lineage>
        <taxon>Bacteria</taxon>
        <taxon>Bacillati</taxon>
        <taxon>Actinomycetota</taxon>
        <taxon>Actinomycetes</taxon>
        <taxon>Pseudonocardiales</taxon>
        <taxon>Pseudonocardiaceae</taxon>
        <taxon>Kibdelosporangium</taxon>
    </lineage>
</organism>
<keyword evidence="4" id="KW-1185">Reference proteome</keyword>
<evidence type="ECO:0000313" key="4">
    <source>
        <dbReference type="Proteomes" id="UP000192674"/>
    </source>
</evidence>
<feature type="signal peptide" evidence="1">
    <location>
        <begin position="1"/>
        <end position="26"/>
    </location>
</feature>
<dbReference type="RefSeq" id="WP_084430582.1">
    <property type="nucleotide sequence ID" value="NZ_FWXV01000006.1"/>
</dbReference>
<reference evidence="3 4" key="1">
    <citation type="submission" date="2017-04" db="EMBL/GenBank/DDBJ databases">
        <authorList>
            <person name="Afonso C.L."/>
            <person name="Miller P.J."/>
            <person name="Scott M.A."/>
            <person name="Spackman E."/>
            <person name="Goraichik I."/>
            <person name="Dimitrov K.M."/>
            <person name="Suarez D.L."/>
            <person name="Swayne D.E."/>
        </authorList>
    </citation>
    <scope>NUCLEOTIDE SEQUENCE [LARGE SCALE GENOMIC DNA]</scope>
    <source>
        <strain evidence="3 4">DSM 43828</strain>
    </source>
</reference>
<dbReference type="PANTHER" id="PTHR38593:SF1">
    <property type="entry name" value="BLR2558 PROTEIN"/>
    <property type="match status" value="1"/>
</dbReference>
<dbReference type="OrthoDB" id="4567117at2"/>
<proteinExistence type="predicted"/>
<dbReference type="Gene3D" id="1.20.1260.10">
    <property type="match status" value="1"/>
</dbReference>
<accession>A0A1Y5Y0I8</accession>
<gene>
    <name evidence="3" type="ORF">SAMN05661093_06519</name>
</gene>
<feature type="chain" id="PRO_5012079777" evidence="1">
    <location>
        <begin position="27"/>
        <end position="204"/>
    </location>
</feature>